<evidence type="ECO:0000313" key="6">
    <source>
        <dbReference type="Proteomes" id="UP000233556"/>
    </source>
</evidence>
<dbReference type="AlphaFoldDB" id="A0A2I0UK16"/>
<feature type="coiled-coil region" evidence="2">
    <location>
        <begin position="459"/>
        <end position="493"/>
    </location>
</feature>
<dbReference type="EMBL" id="KZ505713">
    <property type="protein sequence ID" value="PKU46394.1"/>
    <property type="molecule type" value="Genomic_DNA"/>
</dbReference>
<reference evidence="6" key="2">
    <citation type="submission" date="2017-12" db="EMBL/GenBank/DDBJ databases">
        <title>Genome sequence of the Bar-tailed Godwit (Limosa lapponica baueri).</title>
        <authorList>
            <person name="Lima N.C.B."/>
            <person name="Parody-Merino A.M."/>
            <person name="Battley P.F."/>
            <person name="Fidler A.E."/>
            <person name="Prosdocimi F."/>
        </authorList>
    </citation>
    <scope>NUCLEOTIDE SEQUENCE [LARGE SCALE GENOMIC DNA]</scope>
</reference>
<feature type="compositionally biased region" description="Basic residues" evidence="3">
    <location>
        <begin position="603"/>
        <end position="612"/>
    </location>
</feature>
<protein>
    <submittedName>
        <fullName evidence="5">Coiled-coil domain-containing protein 37</fullName>
    </submittedName>
</protein>
<organism evidence="5 6">
    <name type="scientific">Limosa lapponica baueri</name>
    <dbReference type="NCBI Taxonomy" id="1758121"/>
    <lineage>
        <taxon>Eukaryota</taxon>
        <taxon>Metazoa</taxon>
        <taxon>Chordata</taxon>
        <taxon>Craniata</taxon>
        <taxon>Vertebrata</taxon>
        <taxon>Euteleostomi</taxon>
        <taxon>Archelosauria</taxon>
        <taxon>Archosauria</taxon>
        <taxon>Dinosauria</taxon>
        <taxon>Saurischia</taxon>
        <taxon>Theropoda</taxon>
        <taxon>Coelurosauria</taxon>
        <taxon>Aves</taxon>
        <taxon>Neognathae</taxon>
        <taxon>Neoaves</taxon>
        <taxon>Charadriiformes</taxon>
        <taxon>Scolopacidae</taxon>
        <taxon>Limosa</taxon>
    </lineage>
</organism>
<dbReference type="PANTHER" id="PTHR21683">
    <property type="entry name" value="COILED-COIL DOMAIN-CONTAINING PROTEIN 42 LIKE-2-LIKE-RELATED"/>
    <property type="match status" value="1"/>
</dbReference>
<accession>A0A2I0UK16</accession>
<feature type="compositionally biased region" description="Polar residues" evidence="3">
    <location>
        <begin position="644"/>
        <end position="654"/>
    </location>
</feature>
<dbReference type="Pfam" id="PF13863">
    <property type="entry name" value="DUF4200"/>
    <property type="match status" value="1"/>
</dbReference>
<keyword evidence="6" id="KW-1185">Reference proteome</keyword>
<evidence type="ECO:0000256" key="1">
    <source>
        <dbReference type="ARBA" id="ARBA00023054"/>
    </source>
</evidence>
<evidence type="ECO:0000259" key="4">
    <source>
        <dbReference type="Pfam" id="PF13863"/>
    </source>
</evidence>
<feature type="region of interest" description="Disordered" evidence="3">
    <location>
        <begin position="125"/>
        <end position="170"/>
    </location>
</feature>
<feature type="coiled-coil region" evidence="2">
    <location>
        <begin position="178"/>
        <end position="237"/>
    </location>
</feature>
<reference evidence="6" key="1">
    <citation type="submission" date="2017-11" db="EMBL/GenBank/DDBJ databases">
        <authorList>
            <person name="Lima N.C."/>
            <person name="Parody-Merino A.M."/>
            <person name="Battley P.F."/>
            <person name="Fidler A.E."/>
            <person name="Prosdocimi F."/>
        </authorList>
    </citation>
    <scope>NUCLEOTIDE SEQUENCE [LARGE SCALE GENOMIC DNA]</scope>
</reference>
<feature type="compositionally biased region" description="Low complexity" evidence="3">
    <location>
        <begin position="129"/>
        <end position="143"/>
    </location>
</feature>
<evidence type="ECO:0000313" key="5">
    <source>
        <dbReference type="EMBL" id="PKU46394.1"/>
    </source>
</evidence>
<dbReference type="OrthoDB" id="10264063at2759"/>
<dbReference type="PANTHER" id="PTHR21683:SF3">
    <property type="entry name" value="CILIA AND FLAGELLA ASSOCIATED PROTEIN 100"/>
    <property type="match status" value="1"/>
</dbReference>
<evidence type="ECO:0000256" key="3">
    <source>
        <dbReference type="SAM" id="MobiDB-lite"/>
    </source>
</evidence>
<feature type="domain" description="DUF4200" evidence="4">
    <location>
        <begin position="264"/>
        <end position="329"/>
    </location>
</feature>
<feature type="region of interest" description="Disordered" evidence="3">
    <location>
        <begin position="590"/>
        <end position="654"/>
    </location>
</feature>
<proteinExistence type="predicted"/>
<dbReference type="InterPro" id="IPR051147">
    <property type="entry name" value="CFAP_domain-containing"/>
</dbReference>
<keyword evidence="1 2" id="KW-0175">Coiled coil</keyword>
<evidence type="ECO:0000256" key="2">
    <source>
        <dbReference type="SAM" id="Coils"/>
    </source>
</evidence>
<dbReference type="InterPro" id="IPR025252">
    <property type="entry name" value="DUF4200"/>
</dbReference>
<feature type="compositionally biased region" description="Basic and acidic residues" evidence="3">
    <location>
        <begin position="625"/>
        <end position="638"/>
    </location>
</feature>
<sequence length="654" mass="75701">MGHQAKSPALAIQGCCHLVASSGHAKDPSKDYKKRLDSEKQKSNLQQFASLKLNTTVPYSMSVLSSNRSALSQETHGAEAITDTKGSVVKIQKAPRPITAVNPTASVTSRSELIDLFMVFLGPGSKMPSPRTESTSQSLSSKSGMQTELVLSDNPEEDEENPMKNPFTIPPEIDIFSIRNEERKKAKAERERMKTMKIHEKMTYSAKIKAKQKGCRKALQKEEEEEARKEATNEERLKTLQETLSWKMSTNKDNLLEKETFHDYINDRREIFLLEYAMTVKRDEIQKMENVAKIEERKLEKAEYYLEKDAAMFTEFLKENHKNSVQALKIDISRFKNSLQKYKMYRDFLYQLSPKEWQEEHAIKHTKEKDLKIASKATEESASPPTTAEQGKCQRKATRFALGQPQAQIGHDPELYFTDPQQLLSIFTEMEEENLSFIQNSQETEESLDKVQHTFITTHASMEKKLAELKQQVVTLKSSVAKEEERVADLKCKVHLFSSGEYKADDQDRMLTSLNKKVLEVYCHCTGENETNLQTVQMLMVIEKQLNDLLDNLERIPPAKVEQAKKAKNMERRMWLREEMLREQKQQQEERLQRALERSQATIKKKSGRRLVFRSNPPARKEKKKPSQEQMDKEKEEQLYYFTWQHSPNHSMEG</sequence>
<dbReference type="Proteomes" id="UP000233556">
    <property type="component" value="Unassembled WGS sequence"/>
</dbReference>
<dbReference type="GO" id="GO:0005856">
    <property type="term" value="C:cytoskeleton"/>
    <property type="evidence" value="ECO:0007669"/>
    <property type="project" value="UniProtKB-ARBA"/>
</dbReference>
<gene>
    <name evidence="5" type="ORF">llap_3321</name>
</gene>
<name>A0A2I0UK16_LIMLA</name>